<protein>
    <submittedName>
        <fullName evidence="2">Uncharacterized protein</fullName>
    </submittedName>
</protein>
<name>A0A8J4Q0P6_9MYCE</name>
<accession>A0A8J4Q0P6</accession>
<dbReference type="AlphaFoldDB" id="A0A8J4Q0P6"/>
<dbReference type="EMBL" id="AJWJ01000056">
    <property type="protein sequence ID" value="KAF2076567.1"/>
    <property type="molecule type" value="Genomic_DNA"/>
</dbReference>
<evidence type="ECO:0000313" key="3">
    <source>
        <dbReference type="Proteomes" id="UP000695562"/>
    </source>
</evidence>
<keyword evidence="3" id="KW-1185">Reference proteome</keyword>
<feature type="region of interest" description="Disordered" evidence="1">
    <location>
        <begin position="1"/>
        <end position="20"/>
    </location>
</feature>
<proteinExistence type="predicted"/>
<evidence type="ECO:0000256" key="1">
    <source>
        <dbReference type="SAM" id="MobiDB-lite"/>
    </source>
</evidence>
<reference evidence="2" key="1">
    <citation type="submission" date="2020-01" db="EMBL/GenBank/DDBJ databases">
        <title>Development of genomics and gene disruption for Polysphondylium violaceum indicates a role for the polyketide synthase stlB in stalk morphogenesis.</title>
        <authorList>
            <person name="Narita B."/>
            <person name="Kawabe Y."/>
            <person name="Kin K."/>
            <person name="Saito T."/>
            <person name="Gibbs R."/>
            <person name="Kuspa A."/>
            <person name="Muzny D."/>
            <person name="Queller D."/>
            <person name="Richards S."/>
            <person name="Strassman J."/>
            <person name="Sucgang R."/>
            <person name="Worley K."/>
            <person name="Schaap P."/>
        </authorList>
    </citation>
    <scope>NUCLEOTIDE SEQUENCE</scope>
    <source>
        <strain evidence="2">QSvi11</strain>
    </source>
</reference>
<organism evidence="2 3">
    <name type="scientific">Polysphondylium violaceum</name>
    <dbReference type="NCBI Taxonomy" id="133409"/>
    <lineage>
        <taxon>Eukaryota</taxon>
        <taxon>Amoebozoa</taxon>
        <taxon>Evosea</taxon>
        <taxon>Eumycetozoa</taxon>
        <taxon>Dictyostelia</taxon>
        <taxon>Dictyosteliales</taxon>
        <taxon>Dictyosteliaceae</taxon>
        <taxon>Polysphondylium</taxon>
    </lineage>
</organism>
<evidence type="ECO:0000313" key="2">
    <source>
        <dbReference type="EMBL" id="KAF2076567.1"/>
    </source>
</evidence>
<gene>
    <name evidence="2" type="ORF">CYY_002118</name>
</gene>
<sequence length="209" mass="25022">MQQSQDVRMNPNYDDEEPEEDVSDFEDVIKQNDVRSLINFFKCDEYVQLPIRIILPAIIENKKRILKVLFKNRSFKHMAHKIHFPLLVHHIIATKDRGLFILVMNHFQPKLYKFLVANRTIVDPYVFYKALDAKDVNFLMACFHRWGQSESVRKTTLKLYKRFLPTLESVGVVIEKIQYIFRDENFFVVFYPDKPFEAYLITPKPETWD</sequence>
<comment type="caution">
    <text evidence="2">The sequence shown here is derived from an EMBL/GenBank/DDBJ whole genome shotgun (WGS) entry which is preliminary data.</text>
</comment>
<dbReference type="Proteomes" id="UP000695562">
    <property type="component" value="Unassembled WGS sequence"/>
</dbReference>